<protein>
    <submittedName>
        <fullName evidence="2">Efflux RND transporter permease subunit</fullName>
    </submittedName>
</protein>
<dbReference type="EMBL" id="JBHRYQ010000001">
    <property type="protein sequence ID" value="MFC3812105.1"/>
    <property type="molecule type" value="Genomic_DNA"/>
</dbReference>
<gene>
    <name evidence="2" type="ORF">ACFOOI_15700</name>
</gene>
<feature type="transmembrane region" description="Helical" evidence="1">
    <location>
        <begin position="550"/>
        <end position="576"/>
    </location>
</feature>
<dbReference type="InterPro" id="IPR001036">
    <property type="entry name" value="Acrflvin-R"/>
</dbReference>
<dbReference type="SUPFAM" id="SSF82693">
    <property type="entry name" value="Multidrug efflux transporter AcrB pore domain, PN1, PN2, PC1 and PC2 subdomains"/>
    <property type="match status" value="2"/>
</dbReference>
<dbReference type="PRINTS" id="PR00702">
    <property type="entry name" value="ACRIFLAVINRP"/>
</dbReference>
<comment type="caution">
    <text evidence="2">The sequence shown here is derived from an EMBL/GenBank/DDBJ whole genome shotgun (WGS) entry which is preliminary data.</text>
</comment>
<dbReference type="Gene3D" id="3.30.70.1320">
    <property type="entry name" value="Multidrug efflux transporter AcrB pore domain like"/>
    <property type="match status" value="1"/>
</dbReference>
<feature type="transmembrane region" description="Helical" evidence="1">
    <location>
        <begin position="1054"/>
        <end position="1078"/>
    </location>
</feature>
<dbReference type="Pfam" id="PF00873">
    <property type="entry name" value="ACR_tran"/>
    <property type="match status" value="1"/>
</dbReference>
<dbReference type="Gene3D" id="3.30.2090.10">
    <property type="entry name" value="Multidrug efflux transporter AcrB TolC docking domain, DN and DC subdomains"/>
    <property type="match status" value="2"/>
</dbReference>
<dbReference type="RefSeq" id="WP_379838969.1">
    <property type="nucleotide sequence ID" value="NZ_JBHRYQ010000001.1"/>
</dbReference>
<feature type="transmembrane region" description="Helical" evidence="1">
    <location>
        <begin position="604"/>
        <end position="624"/>
    </location>
</feature>
<feature type="transmembrane region" description="Helical" evidence="1">
    <location>
        <begin position="351"/>
        <end position="369"/>
    </location>
</feature>
<name>A0ABV7YYL1_9BACT</name>
<dbReference type="PANTHER" id="PTHR32063:SF0">
    <property type="entry name" value="SWARMING MOTILITY PROTEIN SWRC"/>
    <property type="match status" value="1"/>
</dbReference>
<keyword evidence="3" id="KW-1185">Reference proteome</keyword>
<dbReference type="Gene3D" id="1.20.1640.10">
    <property type="entry name" value="Multidrug efflux transporter AcrB transmembrane domain"/>
    <property type="match status" value="2"/>
</dbReference>
<feature type="transmembrane region" description="Helical" evidence="1">
    <location>
        <begin position="376"/>
        <end position="397"/>
    </location>
</feature>
<dbReference type="SUPFAM" id="SSF82714">
    <property type="entry name" value="Multidrug efflux transporter AcrB TolC docking domain, DN and DC subdomains"/>
    <property type="match status" value="2"/>
</dbReference>
<keyword evidence="1" id="KW-1133">Transmembrane helix</keyword>
<dbReference type="SUPFAM" id="SSF82866">
    <property type="entry name" value="Multidrug efflux transporter AcrB transmembrane domain"/>
    <property type="match status" value="2"/>
</dbReference>
<sequence>MKELEEDNSELNPKKGIIYNLIGWLGENRTTVFLLIGLITLTGYNIFNGLPKEQFPEIVVPQIYVNTVYAGTAPTDIENLINKPLENQIKSEKGVKKIKSNALQDVSIIMVEFETDVDVQVAKERVKSAIDKAKKDLPKDLTQDPTALEVNFSEFPIMNINITGDVPLEVLKSHAEDIQEVIEGLPEITRVDIVGGLDREIQINMDLQKMQSYGITFGDIQNAIQYENVNISGGELNVGEVRRTIRVKGEFSKLQDLKNIVVRSGQGATARLSEIADVVDSNAEKQDFARLNNKSVITLNIIKRGGENLIVASEKIEAILKDFEENKLPENIDLKVTADSSERTKSDLNDLINTVVMGFIFVVLVLMFFMGVRDAIFVGLSVPLSALLAFYPLMLMGFTLNTIVLFAFLLGLGIVVDDAIVVIENSHRIFNKYKHLDIKESVKIAASEVFLPVLAGTATTIAPFFPLIFWPGIVGEFMKYLPFTLIFTLSASLVVSYVMNPVFAMTFMKRDHEEEGNKGFASLKKPLLILGAITALSYLISMIAKSDTFFGLGNIMVLIVILYIFNHYVLTPFMIVPFQEKLLPRLIQSYRNLISWILKGWRPAWITVATFGLLVFTFVLMGILKPNVIFFPSGDPDYVYIYNIMPIGTDANKTDQITREIEKRVFDVIEKNQAESAINSVISNVGKNAGDPMNPDRAATPNKSKVTVAFVGKNERGNISSQKMLSQFREALVGIPGTEISVERESNGPPTGKAITIEVVGEDFSKLLDIQKQVIDKVNSSGIKGIDLLKSDLVTNKPEIVVNIDRNKASREGISSAQIAGAIRTALFGTEVSKFRDNKDEYPIQLRLKETDRNSVDKLLSMNITYRDMNMGGVLRHVPLSSLASVSYSSTFSQINRKDNERIVTISSDVTPEFVNETTAINQQIFEVLADIELPNGYKIRQGGEQEEQNAAMAFLSSAFLLAIMIIYIILAAQFNSIVKPFIIFVTIILSLIGVLLGFLLTGKTFSVIMSGVGIIALAGIVVKNGILIIEFIDEMKRKGMGLKDAIIEGGSTRLTPVLLTASSTVLGMIPLAFGLAFDFGALFVDLKWVVTVGGDSAVFWNILAWTIIYGLIFSTLLTLIIIPCLYYLNERAKVKFWGAK</sequence>
<dbReference type="PANTHER" id="PTHR32063">
    <property type="match status" value="1"/>
</dbReference>
<feature type="transmembrane region" description="Helical" evidence="1">
    <location>
        <begin position="444"/>
        <end position="468"/>
    </location>
</feature>
<feature type="transmembrane region" description="Helical" evidence="1">
    <location>
        <begin position="403"/>
        <end position="423"/>
    </location>
</feature>
<organism evidence="2 3">
    <name type="scientific">Lacihabitans lacunae</name>
    <dbReference type="NCBI Taxonomy" id="1028214"/>
    <lineage>
        <taxon>Bacteria</taxon>
        <taxon>Pseudomonadati</taxon>
        <taxon>Bacteroidota</taxon>
        <taxon>Cytophagia</taxon>
        <taxon>Cytophagales</taxon>
        <taxon>Leadbetterellaceae</taxon>
        <taxon>Lacihabitans</taxon>
    </lineage>
</organism>
<feature type="transmembrane region" description="Helical" evidence="1">
    <location>
        <begin position="480"/>
        <end position="507"/>
    </location>
</feature>
<evidence type="ECO:0000256" key="1">
    <source>
        <dbReference type="SAM" id="Phobius"/>
    </source>
</evidence>
<feature type="transmembrane region" description="Helical" evidence="1">
    <location>
        <begin position="1098"/>
        <end position="1129"/>
    </location>
</feature>
<dbReference type="Gene3D" id="3.30.70.1430">
    <property type="entry name" value="Multidrug efflux transporter AcrB pore domain"/>
    <property type="match status" value="2"/>
</dbReference>
<dbReference type="Proteomes" id="UP001595616">
    <property type="component" value="Unassembled WGS sequence"/>
</dbReference>
<evidence type="ECO:0000313" key="2">
    <source>
        <dbReference type="EMBL" id="MFC3812105.1"/>
    </source>
</evidence>
<accession>A0ABV7YYL1</accession>
<dbReference type="InterPro" id="IPR027463">
    <property type="entry name" value="AcrB_DN_DC_subdom"/>
</dbReference>
<reference evidence="3" key="1">
    <citation type="journal article" date="2019" name="Int. J. Syst. Evol. Microbiol.">
        <title>The Global Catalogue of Microorganisms (GCM) 10K type strain sequencing project: providing services to taxonomists for standard genome sequencing and annotation.</title>
        <authorList>
            <consortium name="The Broad Institute Genomics Platform"/>
            <consortium name="The Broad Institute Genome Sequencing Center for Infectious Disease"/>
            <person name="Wu L."/>
            <person name="Ma J."/>
        </authorList>
    </citation>
    <scope>NUCLEOTIDE SEQUENCE [LARGE SCALE GENOMIC DNA]</scope>
    <source>
        <strain evidence="3">CECT 7956</strain>
    </source>
</reference>
<keyword evidence="1" id="KW-0812">Transmembrane</keyword>
<proteinExistence type="predicted"/>
<keyword evidence="1" id="KW-0472">Membrane</keyword>
<feature type="transmembrane region" description="Helical" evidence="1">
    <location>
        <begin position="527"/>
        <end position="544"/>
    </location>
</feature>
<feature type="transmembrane region" description="Helical" evidence="1">
    <location>
        <begin position="951"/>
        <end position="970"/>
    </location>
</feature>
<dbReference type="Gene3D" id="3.30.70.1440">
    <property type="entry name" value="Multidrug efflux transporter AcrB pore domain"/>
    <property type="match status" value="1"/>
</dbReference>
<feature type="transmembrane region" description="Helical" evidence="1">
    <location>
        <begin position="1008"/>
        <end position="1033"/>
    </location>
</feature>
<evidence type="ECO:0000313" key="3">
    <source>
        <dbReference type="Proteomes" id="UP001595616"/>
    </source>
</evidence>
<feature type="transmembrane region" description="Helical" evidence="1">
    <location>
        <begin position="982"/>
        <end position="1002"/>
    </location>
</feature>